<dbReference type="GO" id="GO:0042276">
    <property type="term" value="P:error-prone translesion synthesis"/>
    <property type="evidence" value="ECO:0007669"/>
    <property type="project" value="TreeGrafter"/>
</dbReference>
<feature type="binding site" evidence="15">
    <location>
        <position position="95"/>
    </location>
    <ligand>
        <name>Mg(2+)</name>
        <dbReference type="ChEBI" id="CHEBI:18420"/>
    </ligand>
</feature>
<dbReference type="Gene3D" id="3.30.1490.100">
    <property type="entry name" value="DNA polymerase, Y-family, little finger domain"/>
    <property type="match status" value="1"/>
</dbReference>
<dbReference type="GO" id="GO:0000287">
    <property type="term" value="F:magnesium ion binding"/>
    <property type="evidence" value="ECO:0007669"/>
    <property type="project" value="UniProtKB-UniRule"/>
</dbReference>
<evidence type="ECO:0000256" key="8">
    <source>
        <dbReference type="ARBA" id="ARBA00022723"/>
    </source>
</evidence>
<dbReference type="InterPro" id="IPR036775">
    <property type="entry name" value="DNA_pol_Y-fam_lit_finger_sf"/>
</dbReference>
<evidence type="ECO:0000256" key="11">
    <source>
        <dbReference type="ARBA" id="ARBA00022932"/>
    </source>
</evidence>
<dbReference type="InterPro" id="IPR017961">
    <property type="entry name" value="DNA_pol_Y-fam_little_finger"/>
</dbReference>
<evidence type="ECO:0000259" key="17">
    <source>
        <dbReference type="PROSITE" id="PS50173"/>
    </source>
</evidence>
<dbReference type="InterPro" id="IPR022880">
    <property type="entry name" value="DNApol_IV"/>
</dbReference>
<comment type="cofactor">
    <cofactor evidence="15">
        <name>Mg(2+)</name>
        <dbReference type="ChEBI" id="CHEBI:18420"/>
    </cofactor>
    <text evidence="15">Binds 2 magnesium ions per subunit.</text>
</comment>
<dbReference type="Gene3D" id="1.10.150.20">
    <property type="entry name" value="5' to 3' exonuclease, C-terminal subdomain"/>
    <property type="match status" value="1"/>
</dbReference>
<feature type="site" description="Substrate discrimination" evidence="15">
    <location>
        <position position="100"/>
    </location>
</feature>
<dbReference type="InterPro" id="IPR050116">
    <property type="entry name" value="DNA_polymerase-Y"/>
</dbReference>
<evidence type="ECO:0000256" key="2">
    <source>
        <dbReference type="ARBA" id="ARBA00010945"/>
    </source>
</evidence>
<evidence type="ECO:0000256" key="1">
    <source>
        <dbReference type="ARBA" id="ARBA00004496"/>
    </source>
</evidence>
<dbReference type="GO" id="GO:0009432">
    <property type="term" value="P:SOS response"/>
    <property type="evidence" value="ECO:0007669"/>
    <property type="project" value="TreeGrafter"/>
</dbReference>
<dbReference type="Gene3D" id="3.30.70.270">
    <property type="match status" value="1"/>
</dbReference>
<feature type="active site" evidence="15">
    <location>
        <position position="191"/>
    </location>
</feature>
<dbReference type="InterPro" id="IPR001126">
    <property type="entry name" value="UmuC"/>
</dbReference>
<keyword evidence="13 15" id="KW-0234">DNA repair</keyword>
<feature type="domain" description="UmuC" evidence="17">
    <location>
        <begin position="91"/>
        <end position="272"/>
    </location>
</feature>
<comment type="subcellular location">
    <subcellularLocation>
        <location evidence="1 15">Cytoplasm</location>
    </subcellularLocation>
</comment>
<keyword evidence="9 15" id="KW-0227">DNA damage</keyword>
<evidence type="ECO:0000256" key="4">
    <source>
        <dbReference type="ARBA" id="ARBA00022490"/>
    </source>
</evidence>
<comment type="similarity">
    <text evidence="2 15">Belongs to the DNA polymerase type-Y family.</text>
</comment>
<evidence type="ECO:0000256" key="3">
    <source>
        <dbReference type="ARBA" id="ARBA00022457"/>
    </source>
</evidence>
<dbReference type="InterPro" id="IPR043502">
    <property type="entry name" value="DNA/RNA_pol_sf"/>
</dbReference>
<dbReference type="Gene3D" id="3.40.1170.60">
    <property type="match status" value="1"/>
</dbReference>
<dbReference type="GO" id="GO:0006281">
    <property type="term" value="P:DNA repair"/>
    <property type="evidence" value="ECO:0007669"/>
    <property type="project" value="UniProtKB-UniRule"/>
</dbReference>
<sequence length="504" mass="55467">MPFTASRAVGASHTTSCGRCSSSGATANTACRTSPTSGAKLRARPNSTTSPSPTAPASSNSATTPEPSTGLWRIPIVNSLSDCRLPPEREVLHVDMDAFFASVEQQVFPFLRGRPIGVCGDPDSRTVVAAASYEAKRKGVKTAMTLPEARRLCPEIVLVPGCPARYIDTSVRIIAYYATLTDLVEVFSIDEAFLDVTSTSHLFGGPEAVARRIKDWLKETFGLTCSIGIAPNKLLAKLVGEMNKPDGLTRIRQSEIPALLEKTPVEELCGIGRKTMEKLHQLGIRTCAELGRFPERELVHIFGVVGAHLHKMGQGEDETPVMACYHEPPVKSMGHSSTLAKDTRDIAEIRKHLLQLSEQVGRRLRQDSYSGRTVTLVLRYADFTTICRQRSLRTFIDDGYRIYSTALKLFEELYQPPRLVRLLGVSVSGLVRRLHQNGLFDTERNQSLSQTIDRLNNRLGEFSISRGTLIEPAPGPRVISPAWRPQKHARDRRPASAQRPVGTS</sequence>
<protein>
    <recommendedName>
        <fullName evidence="15">DNA polymerase IV</fullName>
        <shortName evidence="15">Pol IV</shortName>
        <ecNumber evidence="15">2.7.7.7</ecNumber>
    </recommendedName>
</protein>
<keyword evidence="3 15" id="KW-0515">Mutator protein</keyword>
<evidence type="ECO:0000256" key="9">
    <source>
        <dbReference type="ARBA" id="ARBA00022763"/>
    </source>
</evidence>
<dbReference type="AlphaFoldDB" id="A0A7C4GI96"/>
<dbReference type="GO" id="GO:0005829">
    <property type="term" value="C:cytosol"/>
    <property type="evidence" value="ECO:0007669"/>
    <property type="project" value="TreeGrafter"/>
</dbReference>
<comment type="subunit">
    <text evidence="15">Monomer.</text>
</comment>
<keyword evidence="8 15" id="KW-0479">Metal-binding</keyword>
<comment type="caution">
    <text evidence="18">The sequence shown here is derived from an EMBL/GenBank/DDBJ whole genome shotgun (WGS) entry which is preliminary data.</text>
</comment>
<feature type="region of interest" description="Disordered" evidence="16">
    <location>
        <begin position="1"/>
        <end position="70"/>
    </location>
</feature>
<feature type="binding site" evidence="15">
    <location>
        <position position="190"/>
    </location>
    <ligand>
        <name>Mg(2+)</name>
        <dbReference type="ChEBI" id="CHEBI:18420"/>
    </ligand>
</feature>
<keyword evidence="7 15" id="KW-0235">DNA replication</keyword>
<evidence type="ECO:0000256" key="14">
    <source>
        <dbReference type="ARBA" id="ARBA00049244"/>
    </source>
</evidence>
<dbReference type="Pfam" id="PF21999">
    <property type="entry name" value="IMS_HHH_1"/>
    <property type="match status" value="1"/>
</dbReference>
<keyword evidence="6 15" id="KW-0548">Nucleotidyltransferase</keyword>
<dbReference type="NCBIfam" id="NF002677">
    <property type="entry name" value="PRK02406.1"/>
    <property type="match status" value="1"/>
</dbReference>
<dbReference type="Pfam" id="PF11799">
    <property type="entry name" value="IMS_C"/>
    <property type="match status" value="1"/>
</dbReference>
<feature type="compositionally biased region" description="Low complexity" evidence="16">
    <location>
        <begin position="45"/>
        <end position="69"/>
    </location>
</feature>
<dbReference type="HAMAP" id="MF_01113">
    <property type="entry name" value="DNApol_IV"/>
    <property type="match status" value="1"/>
</dbReference>
<evidence type="ECO:0000256" key="12">
    <source>
        <dbReference type="ARBA" id="ARBA00023125"/>
    </source>
</evidence>
<dbReference type="GO" id="GO:0003684">
    <property type="term" value="F:damaged DNA binding"/>
    <property type="evidence" value="ECO:0007669"/>
    <property type="project" value="InterPro"/>
</dbReference>
<dbReference type="InterPro" id="IPR043128">
    <property type="entry name" value="Rev_trsase/Diguanyl_cyclase"/>
</dbReference>
<dbReference type="EMBL" id="DSUT01000051">
    <property type="protein sequence ID" value="HGK27879.1"/>
    <property type="molecule type" value="Genomic_DNA"/>
</dbReference>
<dbReference type="Pfam" id="PF00817">
    <property type="entry name" value="IMS"/>
    <property type="match status" value="1"/>
</dbReference>
<dbReference type="InterPro" id="IPR053848">
    <property type="entry name" value="IMS_HHH_1"/>
</dbReference>
<name>A0A7C4GI96_UNCW3</name>
<keyword evidence="5 15" id="KW-0808">Transferase</keyword>
<comment type="function">
    <text evidence="15">Poorly processive, error-prone DNA polymerase involved in untargeted mutagenesis. Copies undamaged DNA at stalled replication forks, which arise in vivo from mismatched or misaligned primer ends. These misaligned primers can be extended by PolIV. Exhibits no 3'-5' exonuclease (proofreading) activity. May be involved in translesional synthesis, in conjunction with the beta clamp from PolIII.</text>
</comment>
<reference evidence="18" key="1">
    <citation type="journal article" date="2020" name="mSystems">
        <title>Genome- and Community-Level Interaction Insights into Carbon Utilization and Element Cycling Functions of Hydrothermarchaeota in Hydrothermal Sediment.</title>
        <authorList>
            <person name="Zhou Z."/>
            <person name="Liu Y."/>
            <person name="Xu W."/>
            <person name="Pan J."/>
            <person name="Luo Z.H."/>
            <person name="Li M."/>
        </authorList>
    </citation>
    <scope>NUCLEOTIDE SEQUENCE [LARGE SCALE GENOMIC DNA]</scope>
    <source>
        <strain evidence="18">SpSt-488</strain>
    </source>
</reference>
<evidence type="ECO:0000256" key="13">
    <source>
        <dbReference type="ARBA" id="ARBA00023204"/>
    </source>
</evidence>
<dbReference type="PANTHER" id="PTHR11076">
    <property type="entry name" value="DNA REPAIR POLYMERASE UMUC / TRANSFERASE FAMILY MEMBER"/>
    <property type="match status" value="1"/>
</dbReference>
<dbReference type="EC" id="2.7.7.7" evidence="15"/>
<evidence type="ECO:0000313" key="18">
    <source>
        <dbReference type="EMBL" id="HGK27879.1"/>
    </source>
</evidence>
<dbReference type="SUPFAM" id="SSF100879">
    <property type="entry name" value="Lesion bypass DNA polymerase (Y-family), little finger domain"/>
    <property type="match status" value="1"/>
</dbReference>
<gene>
    <name evidence="15" type="primary">dinB</name>
    <name evidence="18" type="ORF">ENS41_02875</name>
</gene>
<accession>A0A7C4GI96</accession>
<dbReference type="PANTHER" id="PTHR11076:SF33">
    <property type="entry name" value="DNA POLYMERASE KAPPA"/>
    <property type="match status" value="1"/>
</dbReference>
<keyword evidence="11 15" id="KW-0239">DNA-directed DNA polymerase</keyword>
<evidence type="ECO:0000256" key="16">
    <source>
        <dbReference type="SAM" id="MobiDB-lite"/>
    </source>
</evidence>
<organism evidence="18">
    <name type="scientific">candidate division WOR-3 bacterium</name>
    <dbReference type="NCBI Taxonomy" id="2052148"/>
    <lineage>
        <taxon>Bacteria</taxon>
        <taxon>Bacteria division WOR-3</taxon>
    </lineage>
</organism>
<dbReference type="GO" id="GO:0006261">
    <property type="term" value="P:DNA-templated DNA replication"/>
    <property type="evidence" value="ECO:0007669"/>
    <property type="project" value="UniProtKB-UniRule"/>
</dbReference>
<feature type="compositionally biased region" description="Polar residues" evidence="16">
    <location>
        <begin position="12"/>
        <end position="37"/>
    </location>
</feature>
<evidence type="ECO:0000256" key="5">
    <source>
        <dbReference type="ARBA" id="ARBA00022679"/>
    </source>
</evidence>
<dbReference type="CDD" id="cd03586">
    <property type="entry name" value="PolY_Pol_IV_kappa"/>
    <property type="match status" value="1"/>
</dbReference>
<dbReference type="PROSITE" id="PS50173">
    <property type="entry name" value="UMUC"/>
    <property type="match status" value="1"/>
</dbReference>
<dbReference type="SUPFAM" id="SSF56672">
    <property type="entry name" value="DNA/RNA polymerases"/>
    <property type="match status" value="1"/>
</dbReference>
<keyword evidence="4 15" id="KW-0963">Cytoplasm</keyword>
<comment type="catalytic activity">
    <reaction evidence="14 15">
        <text>DNA(n) + a 2'-deoxyribonucleoside 5'-triphosphate = DNA(n+1) + diphosphate</text>
        <dbReference type="Rhea" id="RHEA:22508"/>
        <dbReference type="Rhea" id="RHEA-COMP:17339"/>
        <dbReference type="Rhea" id="RHEA-COMP:17340"/>
        <dbReference type="ChEBI" id="CHEBI:33019"/>
        <dbReference type="ChEBI" id="CHEBI:61560"/>
        <dbReference type="ChEBI" id="CHEBI:173112"/>
        <dbReference type="EC" id="2.7.7.7"/>
    </reaction>
</comment>
<proteinExistence type="inferred from homology"/>
<evidence type="ECO:0000256" key="10">
    <source>
        <dbReference type="ARBA" id="ARBA00022842"/>
    </source>
</evidence>
<evidence type="ECO:0000256" key="6">
    <source>
        <dbReference type="ARBA" id="ARBA00022695"/>
    </source>
</evidence>
<dbReference type="GO" id="GO:0003887">
    <property type="term" value="F:DNA-directed DNA polymerase activity"/>
    <property type="evidence" value="ECO:0007669"/>
    <property type="project" value="UniProtKB-UniRule"/>
</dbReference>
<evidence type="ECO:0000256" key="15">
    <source>
        <dbReference type="HAMAP-Rule" id="MF_01113"/>
    </source>
</evidence>
<keyword evidence="12 15" id="KW-0238">DNA-binding</keyword>
<keyword evidence="10 15" id="KW-0460">Magnesium</keyword>
<feature type="region of interest" description="Disordered" evidence="16">
    <location>
        <begin position="473"/>
        <end position="504"/>
    </location>
</feature>
<evidence type="ECO:0000256" key="7">
    <source>
        <dbReference type="ARBA" id="ARBA00022705"/>
    </source>
</evidence>